<evidence type="ECO:0000256" key="2">
    <source>
        <dbReference type="SAM" id="Phobius"/>
    </source>
</evidence>
<feature type="transmembrane region" description="Helical" evidence="2">
    <location>
        <begin position="184"/>
        <end position="206"/>
    </location>
</feature>
<accession>A0A1X9SRV4</accession>
<feature type="region of interest" description="Disordered" evidence="1">
    <location>
        <begin position="158"/>
        <end position="179"/>
    </location>
</feature>
<keyword evidence="2" id="KW-1133">Transmembrane helix</keyword>
<evidence type="ECO:0000256" key="1">
    <source>
        <dbReference type="SAM" id="MobiDB-lite"/>
    </source>
</evidence>
<dbReference type="STRING" id="1660064.CIGN_0666"/>
<name>A0A1X9SRV4_9BACT</name>
<dbReference type="KEGG" id="cdev:CIGN_0666"/>
<reference evidence="3 4" key="1">
    <citation type="journal article" date="2017" name="Genome Biol. Evol.">
        <title>Comparative Genomic Analysis Identifies a Campylobacter Clade Deficient in Selenium Metabolism.</title>
        <authorList>
            <person name="Miller W.G."/>
            <person name="Yee E."/>
            <person name="Lopes B.S."/>
            <person name="Chapman M.H."/>
            <person name="Huynh S."/>
            <person name="Bono J.L."/>
            <person name="Parker C.T."/>
            <person name="Strachan N.J.C."/>
            <person name="Forbes K.J."/>
        </authorList>
    </citation>
    <scope>NUCLEOTIDE SEQUENCE [LARGE SCALE GENOMIC DNA]</scope>
    <source>
        <strain evidence="3 4">NCTC 13003</strain>
    </source>
</reference>
<gene>
    <name evidence="3" type="ORF">CIGN_0666</name>
</gene>
<keyword evidence="2" id="KW-0472">Membrane</keyword>
<keyword evidence="2" id="KW-0812">Transmembrane</keyword>
<dbReference type="EMBL" id="CP018788">
    <property type="protein sequence ID" value="ARQ98961.1"/>
    <property type="molecule type" value="Genomic_DNA"/>
</dbReference>
<sequence>MISKDLQSKIESRNFNAIRLALGVGLQFDQNVFGNFTEIVGYCKAKGIELEDLYQEHDGRSVDLEATKDNFAELIGQLSTNFSRQRLEKVLEITQAVWPEKQKKITVQTVGSSNNFGESSIKNSNNSNKFRVEREIPKNNSSNAAKYDQDGARIISRRPASGNVQRQGSHQGQIKSASANKKDVSTGSVLLAVAAAAALVAAIFVLA</sequence>
<evidence type="ECO:0000313" key="3">
    <source>
        <dbReference type="EMBL" id="ARQ98961.1"/>
    </source>
</evidence>
<feature type="compositionally biased region" description="Polar residues" evidence="1">
    <location>
        <begin position="162"/>
        <end position="179"/>
    </location>
</feature>
<accession>A0A381D8G1</accession>
<keyword evidence="4" id="KW-1185">Reference proteome</keyword>
<organism evidence="3 4">
    <name type="scientific">Campylobacter devanensis</name>
    <dbReference type="NCBI Taxonomy" id="3161138"/>
    <lineage>
        <taxon>Bacteria</taxon>
        <taxon>Pseudomonadati</taxon>
        <taxon>Campylobacterota</taxon>
        <taxon>Epsilonproteobacteria</taxon>
        <taxon>Campylobacterales</taxon>
        <taxon>Campylobacteraceae</taxon>
        <taxon>Campylobacter</taxon>
    </lineage>
</organism>
<dbReference type="AlphaFoldDB" id="A0A1X9SRV4"/>
<protein>
    <submittedName>
        <fullName evidence="3">Uncharacterized protein</fullName>
    </submittedName>
</protein>
<proteinExistence type="predicted"/>
<dbReference type="Proteomes" id="UP000194309">
    <property type="component" value="Chromosome"/>
</dbReference>
<dbReference type="OrthoDB" id="10011591at2"/>
<evidence type="ECO:0000313" key="4">
    <source>
        <dbReference type="Proteomes" id="UP000194309"/>
    </source>
</evidence>